<evidence type="ECO:0000313" key="1">
    <source>
        <dbReference type="EMBL" id="OPX48477.1"/>
    </source>
</evidence>
<evidence type="ECO:0000313" key="2">
    <source>
        <dbReference type="Proteomes" id="UP000191448"/>
    </source>
</evidence>
<proteinExistence type="predicted"/>
<dbReference type="RefSeq" id="WP_080022412.1">
    <property type="nucleotide sequence ID" value="NZ_LTAY01000031.1"/>
</dbReference>
<dbReference type="AlphaFoldDB" id="A0A1V4SWD6"/>
<accession>A0A1V4SWD6</accession>
<protein>
    <submittedName>
        <fullName evidence="1">Uncharacterized protein</fullName>
    </submittedName>
</protein>
<reference evidence="1 2" key="1">
    <citation type="submission" date="2016-02" db="EMBL/GenBank/DDBJ databases">
        <title>Genome sequence of Clostridium thermobutyricum DSM 4928.</title>
        <authorList>
            <person name="Poehlein A."/>
            <person name="Daniel R."/>
        </authorList>
    </citation>
    <scope>NUCLEOTIDE SEQUENCE [LARGE SCALE GENOMIC DNA]</scope>
    <source>
        <strain evidence="1 2">DSM 4928</strain>
    </source>
</reference>
<dbReference type="OrthoDB" id="1931644at2"/>
<organism evidence="1 2">
    <name type="scientific">Clostridium thermobutyricum DSM 4928</name>
    <dbReference type="NCBI Taxonomy" id="1121339"/>
    <lineage>
        <taxon>Bacteria</taxon>
        <taxon>Bacillati</taxon>
        <taxon>Bacillota</taxon>
        <taxon>Clostridia</taxon>
        <taxon>Eubacteriales</taxon>
        <taxon>Clostridiaceae</taxon>
        <taxon>Clostridium</taxon>
    </lineage>
</organism>
<sequence>MYYRADVYINSVVRHSFIAGSLKVLKDKAEPYIKDEKITQIVVSEVNEIGLFKIPKGLEEYLEDKLI</sequence>
<gene>
    <name evidence="1" type="ORF">CLTHE_11550</name>
</gene>
<dbReference type="EMBL" id="LTAY01000031">
    <property type="protein sequence ID" value="OPX48477.1"/>
    <property type="molecule type" value="Genomic_DNA"/>
</dbReference>
<comment type="caution">
    <text evidence="1">The sequence shown here is derived from an EMBL/GenBank/DDBJ whole genome shotgun (WGS) entry which is preliminary data.</text>
</comment>
<name>A0A1V4SWD6_9CLOT</name>
<dbReference type="Proteomes" id="UP000191448">
    <property type="component" value="Unassembled WGS sequence"/>
</dbReference>